<evidence type="ECO:0000259" key="2">
    <source>
        <dbReference type="PROSITE" id="PS50240"/>
    </source>
</evidence>
<accession>A0A0R3MGI7</accession>
<dbReference type="InterPro" id="IPR009003">
    <property type="entry name" value="Peptidase_S1_PA"/>
</dbReference>
<dbReference type="EMBL" id="LLYB01000098">
    <property type="protein sequence ID" value="KRR19243.1"/>
    <property type="molecule type" value="Genomic_DNA"/>
</dbReference>
<dbReference type="OrthoDB" id="267336at2"/>
<evidence type="ECO:0000313" key="3">
    <source>
        <dbReference type="EMBL" id="KRR19243.1"/>
    </source>
</evidence>
<dbReference type="SUPFAM" id="SSF50494">
    <property type="entry name" value="Trypsin-like serine proteases"/>
    <property type="match status" value="1"/>
</dbReference>
<comment type="caution">
    <text evidence="3">The sequence shown here is derived from an EMBL/GenBank/DDBJ whole genome shotgun (WGS) entry which is preliminary data.</text>
</comment>
<dbReference type="GO" id="GO:0006508">
    <property type="term" value="P:proteolysis"/>
    <property type="evidence" value="ECO:0007669"/>
    <property type="project" value="InterPro"/>
</dbReference>
<dbReference type="Gene3D" id="2.40.10.10">
    <property type="entry name" value="Trypsin-like serine proteases"/>
    <property type="match status" value="1"/>
</dbReference>
<dbReference type="Proteomes" id="UP000051660">
    <property type="component" value="Unassembled WGS sequence"/>
</dbReference>
<evidence type="ECO:0000256" key="1">
    <source>
        <dbReference type="ARBA" id="ARBA00023157"/>
    </source>
</evidence>
<dbReference type="PROSITE" id="PS50240">
    <property type="entry name" value="TRYPSIN_DOM"/>
    <property type="match status" value="1"/>
</dbReference>
<dbReference type="InterPro" id="IPR018114">
    <property type="entry name" value="TRYPSIN_HIS"/>
</dbReference>
<dbReference type="AlphaFoldDB" id="A0A0R3MGI7"/>
<name>A0A0R3MGI7_9BRAD</name>
<proteinExistence type="predicted"/>
<sequence>MSNESRRQRVIRLLGAAALLLAIGSISSGYAAEIVMKKATPAGAGAPQIDGGTRQDVATWPATLKYFLSDNFACTSTIVGERAVITAAHCVAGATQAKVELGADIFPIDCTTHPLFVRETLEADIALCYSSKDFPSTIGFENLDLRSTRVRIDSNLYLLGFGCRNVNTLAADGELYGGSARVYQLATLPTGHVRTRGGVVICPGDSGGSAYLLAVDDKPVNPRSIVGINSGYIAVNRVSAITGLTGVMADFIRDWADDRKARICGVHQDARFCHDRFSP</sequence>
<dbReference type="PANTHER" id="PTHR24276">
    <property type="entry name" value="POLYSERASE-RELATED"/>
    <property type="match status" value="1"/>
</dbReference>
<dbReference type="InterPro" id="IPR050430">
    <property type="entry name" value="Peptidase_S1"/>
</dbReference>
<dbReference type="PROSITE" id="PS00134">
    <property type="entry name" value="TRYPSIN_HIS"/>
    <property type="match status" value="1"/>
</dbReference>
<keyword evidence="1" id="KW-1015">Disulfide bond</keyword>
<organism evidence="3 4">
    <name type="scientific">Bradyrhizobium lablabi</name>
    <dbReference type="NCBI Taxonomy" id="722472"/>
    <lineage>
        <taxon>Bacteria</taxon>
        <taxon>Pseudomonadati</taxon>
        <taxon>Pseudomonadota</taxon>
        <taxon>Alphaproteobacteria</taxon>
        <taxon>Hyphomicrobiales</taxon>
        <taxon>Nitrobacteraceae</taxon>
        <taxon>Bradyrhizobium</taxon>
    </lineage>
</organism>
<reference evidence="3 4" key="1">
    <citation type="submission" date="2014-03" db="EMBL/GenBank/DDBJ databases">
        <title>Bradyrhizobium valentinum sp. nov., isolated from effective nodules of Lupinus mariae-josephae, a lupine endemic of basic-lime soils in Eastern Spain.</title>
        <authorList>
            <person name="Duran D."/>
            <person name="Rey L."/>
            <person name="Navarro A."/>
            <person name="Busquets A."/>
            <person name="Imperial J."/>
            <person name="Ruiz-Argueso T."/>
        </authorList>
    </citation>
    <scope>NUCLEOTIDE SEQUENCE [LARGE SCALE GENOMIC DNA]</scope>
    <source>
        <strain evidence="3 4">CCBAU 23086</strain>
    </source>
</reference>
<gene>
    <name evidence="3" type="ORF">CQ14_39325</name>
</gene>
<feature type="domain" description="Peptidase S1" evidence="2">
    <location>
        <begin position="49"/>
        <end position="261"/>
    </location>
</feature>
<protein>
    <recommendedName>
        <fullName evidence="2">Peptidase S1 domain-containing protein</fullName>
    </recommendedName>
</protein>
<dbReference type="PANTHER" id="PTHR24276:SF98">
    <property type="entry name" value="FI18310P1-RELATED"/>
    <property type="match status" value="1"/>
</dbReference>
<dbReference type="InterPro" id="IPR043504">
    <property type="entry name" value="Peptidase_S1_PA_chymotrypsin"/>
</dbReference>
<dbReference type="InterPro" id="IPR001254">
    <property type="entry name" value="Trypsin_dom"/>
</dbReference>
<dbReference type="Pfam" id="PF00089">
    <property type="entry name" value="Trypsin"/>
    <property type="match status" value="1"/>
</dbReference>
<dbReference type="GO" id="GO:0004252">
    <property type="term" value="F:serine-type endopeptidase activity"/>
    <property type="evidence" value="ECO:0007669"/>
    <property type="project" value="InterPro"/>
</dbReference>
<evidence type="ECO:0000313" key="4">
    <source>
        <dbReference type="Proteomes" id="UP000051660"/>
    </source>
</evidence>